<name>A0A6G1KI15_9PLEO</name>
<dbReference type="EMBL" id="MU005766">
    <property type="protein sequence ID" value="KAF2712041.1"/>
    <property type="molecule type" value="Genomic_DNA"/>
</dbReference>
<proteinExistence type="predicted"/>
<dbReference type="AlphaFoldDB" id="A0A6G1KI15"/>
<dbReference type="Pfam" id="PF02668">
    <property type="entry name" value="TauD"/>
    <property type="match status" value="1"/>
</dbReference>
<dbReference type="InterPro" id="IPR042098">
    <property type="entry name" value="TauD-like_sf"/>
</dbReference>
<dbReference type="PANTHER" id="PTHR10696:SF54">
    <property type="entry name" value="FAMILY OXIDOREDUCTASE, PUTATIVE (AFU_ORTHOLOGUE AFUA_4G13850)-RELATED"/>
    <property type="match status" value="1"/>
</dbReference>
<feature type="compositionally biased region" description="Low complexity" evidence="2">
    <location>
        <begin position="1"/>
        <end position="21"/>
    </location>
</feature>
<keyword evidence="5" id="KW-1185">Reference proteome</keyword>
<feature type="domain" description="TauD/TfdA-like" evidence="3">
    <location>
        <begin position="76"/>
        <end position="337"/>
    </location>
</feature>
<dbReference type="PANTHER" id="PTHR10696">
    <property type="entry name" value="GAMMA-BUTYROBETAINE HYDROXYLASE-RELATED"/>
    <property type="match status" value="1"/>
</dbReference>
<dbReference type="Proteomes" id="UP000799428">
    <property type="component" value="Unassembled WGS sequence"/>
</dbReference>
<keyword evidence="1" id="KW-0560">Oxidoreductase</keyword>
<evidence type="ECO:0000259" key="3">
    <source>
        <dbReference type="Pfam" id="PF02668"/>
    </source>
</evidence>
<feature type="region of interest" description="Disordered" evidence="2">
    <location>
        <begin position="1"/>
        <end position="22"/>
    </location>
</feature>
<evidence type="ECO:0000256" key="2">
    <source>
        <dbReference type="SAM" id="MobiDB-lite"/>
    </source>
</evidence>
<evidence type="ECO:0000313" key="5">
    <source>
        <dbReference type="Proteomes" id="UP000799428"/>
    </source>
</evidence>
<reference evidence="4" key="1">
    <citation type="journal article" date="2020" name="Stud. Mycol.">
        <title>101 Dothideomycetes genomes: a test case for predicting lifestyles and emergence of pathogens.</title>
        <authorList>
            <person name="Haridas S."/>
            <person name="Albert R."/>
            <person name="Binder M."/>
            <person name="Bloem J."/>
            <person name="Labutti K."/>
            <person name="Salamov A."/>
            <person name="Andreopoulos B."/>
            <person name="Baker S."/>
            <person name="Barry K."/>
            <person name="Bills G."/>
            <person name="Bluhm B."/>
            <person name="Cannon C."/>
            <person name="Castanera R."/>
            <person name="Culley D."/>
            <person name="Daum C."/>
            <person name="Ezra D."/>
            <person name="Gonzalez J."/>
            <person name="Henrissat B."/>
            <person name="Kuo A."/>
            <person name="Liang C."/>
            <person name="Lipzen A."/>
            <person name="Lutzoni F."/>
            <person name="Magnuson J."/>
            <person name="Mondo S."/>
            <person name="Nolan M."/>
            <person name="Ohm R."/>
            <person name="Pangilinan J."/>
            <person name="Park H.-J."/>
            <person name="Ramirez L."/>
            <person name="Alfaro M."/>
            <person name="Sun H."/>
            <person name="Tritt A."/>
            <person name="Yoshinaga Y."/>
            <person name="Zwiers L.-H."/>
            <person name="Turgeon B."/>
            <person name="Goodwin S."/>
            <person name="Spatafora J."/>
            <person name="Crous P."/>
            <person name="Grigoriev I."/>
        </authorList>
    </citation>
    <scope>NUCLEOTIDE SEQUENCE</scope>
    <source>
        <strain evidence="4">CBS 279.74</strain>
    </source>
</reference>
<accession>A0A6G1KI15</accession>
<dbReference type="SUPFAM" id="SSF51197">
    <property type="entry name" value="Clavaminate synthase-like"/>
    <property type="match status" value="1"/>
</dbReference>
<dbReference type="InterPro" id="IPR003819">
    <property type="entry name" value="TauD/TfdA-like"/>
</dbReference>
<sequence length="386" mass="42134">MSTSSLSTKSSFDSLRSGSSSIQSAPDLLPPAVKGPMVWEGFELKDYILLLSPSEIEAVVAAVEGFKSMGLSRGSINKSTFSLPEELAEKLSSISHEVYHGRGIAVLRGLDVAELNEEDSVIAFAGVSSYVCPDRATDSYAFQTLSHVRDATHDPIPDFARGIGLAGSKVGTAMGFHCDRFSGDILALHVLEDGGAANGGEQFISSFWKVYNELLETEPTVLETAAAASWPFELKQEGADPYLQLEPVLFFSEGKPIIQLVKAPLLGTPRLPRSKAMPDVSSEQRRAMEVIESVAKRFSAKVDRKNGDIQFINNLGVMHARSAYGGAQRSSRHLLRMFLRDPANMWEVPKAYAAKFDDAFTEGREQNLPVIDADPWRKTSGRYCHG</sequence>
<dbReference type="GO" id="GO:0016491">
    <property type="term" value="F:oxidoreductase activity"/>
    <property type="evidence" value="ECO:0007669"/>
    <property type="project" value="UniProtKB-KW"/>
</dbReference>
<dbReference type="InterPro" id="IPR050411">
    <property type="entry name" value="AlphaKG_dependent_hydroxylases"/>
</dbReference>
<evidence type="ECO:0000256" key="1">
    <source>
        <dbReference type="ARBA" id="ARBA00023002"/>
    </source>
</evidence>
<dbReference type="OrthoDB" id="272271at2759"/>
<dbReference type="Gene3D" id="3.60.130.10">
    <property type="entry name" value="Clavaminate synthase-like"/>
    <property type="match status" value="1"/>
</dbReference>
<organism evidence="4 5">
    <name type="scientific">Pleomassaria siparia CBS 279.74</name>
    <dbReference type="NCBI Taxonomy" id="1314801"/>
    <lineage>
        <taxon>Eukaryota</taxon>
        <taxon>Fungi</taxon>
        <taxon>Dikarya</taxon>
        <taxon>Ascomycota</taxon>
        <taxon>Pezizomycotina</taxon>
        <taxon>Dothideomycetes</taxon>
        <taxon>Pleosporomycetidae</taxon>
        <taxon>Pleosporales</taxon>
        <taxon>Pleomassariaceae</taxon>
        <taxon>Pleomassaria</taxon>
    </lineage>
</organism>
<gene>
    <name evidence="4" type="ORF">K504DRAFT_531193</name>
</gene>
<protein>
    <submittedName>
        <fullName evidence="4">Clavaminate synthase-like protein</fullName>
    </submittedName>
</protein>
<evidence type="ECO:0000313" key="4">
    <source>
        <dbReference type="EMBL" id="KAF2712041.1"/>
    </source>
</evidence>